<comment type="similarity">
    <text evidence="1">Belongs to the SlyX family.</text>
</comment>
<dbReference type="HAMAP" id="MF_00715">
    <property type="entry name" value="SlyX"/>
    <property type="match status" value="1"/>
</dbReference>
<organism evidence="3 4">
    <name type="scientific">Pseudohongiella nitratireducens</name>
    <dbReference type="NCBI Taxonomy" id="1768907"/>
    <lineage>
        <taxon>Bacteria</taxon>
        <taxon>Pseudomonadati</taxon>
        <taxon>Pseudomonadota</taxon>
        <taxon>Gammaproteobacteria</taxon>
        <taxon>Pseudomonadales</taxon>
        <taxon>Pseudohongiellaceae</taxon>
        <taxon>Pseudohongiella</taxon>
    </lineage>
</organism>
<keyword evidence="4" id="KW-1185">Reference proteome</keyword>
<evidence type="ECO:0000313" key="4">
    <source>
        <dbReference type="Proteomes" id="UP000627715"/>
    </source>
</evidence>
<dbReference type="Pfam" id="PF04102">
    <property type="entry name" value="SlyX"/>
    <property type="match status" value="1"/>
</dbReference>
<dbReference type="InterPro" id="IPR007236">
    <property type="entry name" value="SlyX"/>
</dbReference>
<dbReference type="EMBL" id="BMIY01000011">
    <property type="protein sequence ID" value="GFZ81427.1"/>
    <property type="molecule type" value="Genomic_DNA"/>
</dbReference>
<reference evidence="3" key="1">
    <citation type="journal article" date="2014" name="Int. J. Syst. Evol. Microbiol.">
        <title>Complete genome sequence of Corynebacterium casei LMG S-19264T (=DSM 44701T), isolated from a smear-ripened cheese.</title>
        <authorList>
            <consortium name="US DOE Joint Genome Institute (JGI-PGF)"/>
            <person name="Walter F."/>
            <person name="Albersmeier A."/>
            <person name="Kalinowski J."/>
            <person name="Ruckert C."/>
        </authorList>
    </citation>
    <scope>NUCLEOTIDE SEQUENCE</scope>
    <source>
        <strain evidence="3">CGMCC 1.15425</strain>
    </source>
</reference>
<dbReference type="PANTHER" id="PTHR36508">
    <property type="entry name" value="PROTEIN SLYX"/>
    <property type="match status" value="1"/>
</dbReference>
<accession>A0A916VJN8</accession>
<evidence type="ECO:0000256" key="1">
    <source>
        <dbReference type="HAMAP-Rule" id="MF_00715"/>
    </source>
</evidence>
<protein>
    <recommendedName>
        <fullName evidence="1">Protein SlyX homolog</fullName>
    </recommendedName>
</protein>
<evidence type="ECO:0000313" key="3">
    <source>
        <dbReference type="EMBL" id="GFZ81427.1"/>
    </source>
</evidence>
<keyword evidence="2" id="KW-0175">Coiled coil</keyword>
<sequence>MDDQSLKAQLTDLQSRMAFQDDTIQTLSDVMAEQQQQISRLEKALALHREKLLELMTDLEQRASHSGQVVDERPPHY</sequence>
<dbReference type="AlphaFoldDB" id="A0A916VJN8"/>
<gene>
    <name evidence="1 3" type="primary">slyX</name>
    <name evidence="3" type="ORF">GCM10011403_25870</name>
</gene>
<dbReference type="OrthoDB" id="8606883at2"/>
<evidence type="ECO:0000256" key="2">
    <source>
        <dbReference type="SAM" id="Coils"/>
    </source>
</evidence>
<dbReference type="Proteomes" id="UP000627715">
    <property type="component" value="Unassembled WGS sequence"/>
</dbReference>
<name>A0A916VJN8_9GAMM</name>
<dbReference type="Gene3D" id="1.20.5.300">
    <property type="match status" value="1"/>
</dbReference>
<reference evidence="3" key="2">
    <citation type="submission" date="2020-09" db="EMBL/GenBank/DDBJ databases">
        <authorList>
            <person name="Sun Q."/>
            <person name="Zhou Y."/>
        </authorList>
    </citation>
    <scope>NUCLEOTIDE SEQUENCE</scope>
    <source>
        <strain evidence="3">CGMCC 1.15425</strain>
    </source>
</reference>
<proteinExistence type="inferred from homology"/>
<comment type="caution">
    <text evidence="3">The sequence shown here is derived from an EMBL/GenBank/DDBJ whole genome shotgun (WGS) entry which is preliminary data.</text>
</comment>
<dbReference type="RefSeq" id="WP_068811306.1">
    <property type="nucleotide sequence ID" value="NZ_BMIY01000011.1"/>
</dbReference>
<dbReference type="PANTHER" id="PTHR36508:SF1">
    <property type="entry name" value="PROTEIN SLYX"/>
    <property type="match status" value="1"/>
</dbReference>
<feature type="coiled-coil region" evidence="2">
    <location>
        <begin position="24"/>
        <end position="58"/>
    </location>
</feature>